<evidence type="ECO:0000256" key="1">
    <source>
        <dbReference type="SAM" id="SignalP"/>
    </source>
</evidence>
<evidence type="ECO:0000313" key="3">
    <source>
        <dbReference type="Proteomes" id="UP001244341"/>
    </source>
</evidence>
<keyword evidence="3" id="KW-1185">Reference proteome</keyword>
<proteinExistence type="predicted"/>
<evidence type="ECO:0008006" key="4">
    <source>
        <dbReference type="Google" id="ProtNLM"/>
    </source>
</evidence>
<organism evidence="2 3">
    <name type="scientific">Tetradesmus obliquus</name>
    <name type="common">Green alga</name>
    <name type="synonym">Acutodesmus obliquus</name>
    <dbReference type="NCBI Taxonomy" id="3088"/>
    <lineage>
        <taxon>Eukaryota</taxon>
        <taxon>Viridiplantae</taxon>
        <taxon>Chlorophyta</taxon>
        <taxon>core chlorophytes</taxon>
        <taxon>Chlorophyceae</taxon>
        <taxon>CS clade</taxon>
        <taxon>Sphaeropleales</taxon>
        <taxon>Scenedesmaceae</taxon>
        <taxon>Tetradesmus</taxon>
    </lineage>
</organism>
<evidence type="ECO:0000313" key="2">
    <source>
        <dbReference type="EMBL" id="WIA21667.1"/>
    </source>
</evidence>
<feature type="signal peptide" evidence="1">
    <location>
        <begin position="1"/>
        <end position="19"/>
    </location>
</feature>
<dbReference type="EMBL" id="CP126220">
    <property type="protein sequence ID" value="WIA21667.1"/>
    <property type="molecule type" value="Genomic_DNA"/>
</dbReference>
<keyword evidence="1" id="KW-0732">Signal</keyword>
<name>A0ABY8UJG5_TETOB</name>
<protein>
    <recommendedName>
        <fullName evidence="4">Peptidase A1 domain-containing protein</fullName>
    </recommendedName>
</protein>
<dbReference type="Proteomes" id="UP001244341">
    <property type="component" value="Chromosome 13b"/>
</dbReference>
<accession>A0ABY8UJG5</accession>
<gene>
    <name evidence="2" type="ORF">OEZ85_000838</name>
</gene>
<feature type="chain" id="PRO_5047038125" description="Peptidase A1 domain-containing protein" evidence="1">
    <location>
        <begin position="20"/>
        <end position="370"/>
    </location>
</feature>
<reference evidence="2 3" key="1">
    <citation type="submission" date="2023-05" db="EMBL/GenBank/DDBJ databases">
        <title>A 100% complete, gapless, phased diploid assembly of the Scenedesmus obliquus UTEX 3031 genome.</title>
        <authorList>
            <person name="Biondi T.C."/>
            <person name="Hanschen E.R."/>
            <person name="Kwon T."/>
            <person name="Eng W."/>
            <person name="Kruse C.P.S."/>
            <person name="Koehler S.I."/>
            <person name="Kunde Y."/>
            <person name="Gleasner C.D."/>
            <person name="You Mak K.T."/>
            <person name="Polle J."/>
            <person name="Hovde B.T."/>
            <person name="Starkenburg S.R."/>
        </authorList>
    </citation>
    <scope>NUCLEOTIDE SEQUENCE [LARGE SCALE GENOMIC DNA]</scope>
    <source>
        <strain evidence="2 3">DOE0152z</strain>
    </source>
</reference>
<sequence>MRALCLLVLAVAAVTYASAQDAGVEASTIHGPGSRSKSFVISVDHQVASSQPYPRGANSKQLTGNPGYYNINNGLIAHDTVTVQNVLSGGSLSFPGLFGCAEAYIKCTPANPNCFNQTTQCPAAGSSSSNLFDGTCPGSGNGIEAGWTFNVGGAPSAMAVPEQIYQAGLISKKVTGFCYQRPQKDTSCSLPLSPNSAIALGPALPRAIASTTKLQSAPLIPAVFPPPMPGSAAPYTHTFRSLVNTASVPVFGNQGQPWTGSYEGVSVLWDTGAYGQSTIPTNAYNAFRSYYVAASAAAKSSAVATISSRTPDVAVCPYFVCASFDGGYFWLARPWFAGRFVQFDSSAPAAGYPSSTGTVYWSDPISSCAF</sequence>